<evidence type="ECO:0000256" key="7">
    <source>
        <dbReference type="ARBA" id="ARBA00022771"/>
    </source>
</evidence>
<keyword evidence="20" id="KW-1185">Reference proteome</keyword>
<evidence type="ECO:0000313" key="19">
    <source>
        <dbReference type="EMBL" id="KAJ1926678.1"/>
    </source>
</evidence>
<dbReference type="InterPro" id="IPR039171">
    <property type="entry name" value="Cwc2/Slt11"/>
</dbReference>
<dbReference type="OrthoDB" id="10259600at2759"/>
<keyword evidence="6" id="KW-0747">Spliceosome</keyword>
<keyword evidence="11" id="KW-0539">Nucleus</keyword>
<protein>
    <recommendedName>
        <fullName evidence="3">Pre-mRNA-splicing factor SLT11</fullName>
    </recommendedName>
    <alternativeName>
        <fullName evidence="13">Pre-mRNA-splicing factor slt11</fullName>
    </alternativeName>
</protein>
<feature type="zinc finger region" description="C3H1-type" evidence="15">
    <location>
        <begin position="153"/>
        <end position="180"/>
    </location>
</feature>
<dbReference type="Pfam" id="PF21369">
    <property type="entry name" value="STL11_N"/>
    <property type="match status" value="1"/>
</dbReference>
<evidence type="ECO:0000256" key="13">
    <source>
        <dbReference type="ARBA" id="ARBA00069020"/>
    </source>
</evidence>
<organism evidence="19 20">
    <name type="scientific">Tieghemiomyces parasiticus</name>
    <dbReference type="NCBI Taxonomy" id="78921"/>
    <lineage>
        <taxon>Eukaryota</taxon>
        <taxon>Fungi</taxon>
        <taxon>Fungi incertae sedis</taxon>
        <taxon>Zoopagomycota</taxon>
        <taxon>Kickxellomycotina</taxon>
        <taxon>Dimargaritomycetes</taxon>
        <taxon>Dimargaritales</taxon>
        <taxon>Dimargaritaceae</taxon>
        <taxon>Tieghemiomyces</taxon>
    </lineage>
</organism>
<comment type="function">
    <text evidence="12">Involved in pre-mRNA splicing. Facilitates the cooperative formation of U2/U6 helix II in association with stem II in the spliceosome. Binds to RNA.</text>
</comment>
<evidence type="ECO:0000256" key="14">
    <source>
        <dbReference type="PROSITE-ProRule" id="PRU00176"/>
    </source>
</evidence>
<dbReference type="SUPFAM" id="SSF90229">
    <property type="entry name" value="CCCH zinc finger"/>
    <property type="match status" value="1"/>
</dbReference>
<dbReference type="PROSITE" id="PS50102">
    <property type="entry name" value="RRM"/>
    <property type="match status" value="1"/>
</dbReference>
<dbReference type="GO" id="GO:0036002">
    <property type="term" value="F:pre-mRNA binding"/>
    <property type="evidence" value="ECO:0007669"/>
    <property type="project" value="TreeGrafter"/>
</dbReference>
<dbReference type="SMART" id="SM00356">
    <property type="entry name" value="ZnF_C3H1"/>
    <property type="match status" value="1"/>
</dbReference>
<comment type="similarity">
    <text evidence="2">Belongs to the SLT11 family.</text>
</comment>
<keyword evidence="5 15" id="KW-0479">Metal-binding</keyword>
<dbReference type="GO" id="GO:0017070">
    <property type="term" value="F:U6 snRNA binding"/>
    <property type="evidence" value="ECO:0007669"/>
    <property type="project" value="TreeGrafter"/>
</dbReference>
<dbReference type="GO" id="GO:0071007">
    <property type="term" value="C:U2-type catalytic step 2 spliceosome"/>
    <property type="evidence" value="ECO:0007669"/>
    <property type="project" value="TreeGrafter"/>
</dbReference>
<dbReference type="Pfam" id="PF00076">
    <property type="entry name" value="RRM_1"/>
    <property type="match status" value="1"/>
</dbReference>
<dbReference type="InterPro" id="IPR036855">
    <property type="entry name" value="Znf_CCCH_sf"/>
</dbReference>
<evidence type="ECO:0000256" key="12">
    <source>
        <dbReference type="ARBA" id="ARBA00025609"/>
    </source>
</evidence>
<feature type="region of interest" description="Disordered" evidence="16">
    <location>
        <begin position="301"/>
        <end position="330"/>
    </location>
</feature>
<keyword evidence="8 15" id="KW-0862">Zinc</keyword>
<evidence type="ECO:0000313" key="20">
    <source>
        <dbReference type="Proteomes" id="UP001150569"/>
    </source>
</evidence>
<comment type="subcellular location">
    <subcellularLocation>
        <location evidence="1">Nucleus</location>
    </subcellularLocation>
</comment>
<dbReference type="PANTHER" id="PTHR14089:SF6">
    <property type="entry name" value="PRE-MRNA-SPLICING FACTOR RBM22"/>
    <property type="match status" value="1"/>
</dbReference>
<evidence type="ECO:0000256" key="11">
    <source>
        <dbReference type="ARBA" id="ARBA00023242"/>
    </source>
</evidence>
<dbReference type="SUPFAM" id="SSF54928">
    <property type="entry name" value="RNA-binding domain, RBD"/>
    <property type="match status" value="1"/>
</dbReference>
<accession>A0A9W8A9Y0</accession>
<evidence type="ECO:0000256" key="16">
    <source>
        <dbReference type="SAM" id="MobiDB-lite"/>
    </source>
</evidence>
<dbReference type="InterPro" id="IPR035979">
    <property type="entry name" value="RBD_domain_sf"/>
</dbReference>
<dbReference type="GO" id="GO:0008380">
    <property type="term" value="P:RNA splicing"/>
    <property type="evidence" value="ECO:0007669"/>
    <property type="project" value="UniProtKB-KW"/>
</dbReference>
<dbReference type="InterPro" id="IPR048995">
    <property type="entry name" value="STL11/RBM22-like_N"/>
</dbReference>
<evidence type="ECO:0000256" key="5">
    <source>
        <dbReference type="ARBA" id="ARBA00022723"/>
    </source>
</evidence>
<proteinExistence type="inferred from homology"/>
<evidence type="ECO:0000259" key="17">
    <source>
        <dbReference type="PROSITE" id="PS50102"/>
    </source>
</evidence>
<dbReference type="GO" id="GO:0008270">
    <property type="term" value="F:zinc ion binding"/>
    <property type="evidence" value="ECO:0007669"/>
    <property type="project" value="UniProtKB-KW"/>
</dbReference>
<keyword evidence="9 14" id="KW-0694">RNA-binding</keyword>
<dbReference type="GO" id="GO:0071006">
    <property type="term" value="C:U2-type catalytic step 1 spliceosome"/>
    <property type="evidence" value="ECO:0007669"/>
    <property type="project" value="TreeGrafter"/>
</dbReference>
<dbReference type="InterPro" id="IPR000504">
    <property type="entry name" value="RRM_dom"/>
</dbReference>
<dbReference type="SMART" id="SM00360">
    <property type="entry name" value="RRM"/>
    <property type="match status" value="1"/>
</dbReference>
<dbReference type="Proteomes" id="UP001150569">
    <property type="component" value="Unassembled WGS sequence"/>
</dbReference>
<evidence type="ECO:0000256" key="1">
    <source>
        <dbReference type="ARBA" id="ARBA00004123"/>
    </source>
</evidence>
<dbReference type="FunFam" id="3.30.70.330:FF:000476">
    <property type="entry name" value="Zinc finger CCCH domain-containing protein 4"/>
    <property type="match status" value="1"/>
</dbReference>
<evidence type="ECO:0000256" key="4">
    <source>
        <dbReference type="ARBA" id="ARBA00022664"/>
    </source>
</evidence>
<comment type="caution">
    <text evidence="19">The sequence shown here is derived from an EMBL/GenBank/DDBJ whole genome shotgun (WGS) entry which is preliminary data.</text>
</comment>
<evidence type="ECO:0000256" key="6">
    <source>
        <dbReference type="ARBA" id="ARBA00022728"/>
    </source>
</evidence>
<dbReference type="InterPro" id="IPR012677">
    <property type="entry name" value="Nucleotide-bd_a/b_plait_sf"/>
</dbReference>
<reference evidence="19" key="1">
    <citation type="submission" date="2022-07" db="EMBL/GenBank/DDBJ databases">
        <title>Phylogenomic reconstructions and comparative analyses of Kickxellomycotina fungi.</title>
        <authorList>
            <person name="Reynolds N.K."/>
            <person name="Stajich J.E."/>
            <person name="Barry K."/>
            <person name="Grigoriev I.V."/>
            <person name="Crous P."/>
            <person name="Smith M.E."/>
        </authorList>
    </citation>
    <scope>NUCLEOTIDE SEQUENCE</scope>
    <source>
        <strain evidence="19">RSA 861</strain>
    </source>
</reference>
<evidence type="ECO:0000256" key="10">
    <source>
        <dbReference type="ARBA" id="ARBA00023187"/>
    </source>
</evidence>
<dbReference type="FunFam" id="4.10.1000.10:FF:000006">
    <property type="entry name" value="Putative pre-mrna-splicing factor rbm22"/>
    <property type="match status" value="1"/>
</dbReference>
<dbReference type="InterPro" id="IPR000571">
    <property type="entry name" value="Znf_CCCH"/>
</dbReference>
<dbReference type="AlphaFoldDB" id="A0A9W8A9Y0"/>
<dbReference type="PANTHER" id="PTHR14089">
    <property type="entry name" value="PRE-MRNA-SPLICING FACTOR RBM22"/>
    <property type="match status" value="1"/>
</dbReference>
<dbReference type="GO" id="GO:0000974">
    <property type="term" value="C:Prp19 complex"/>
    <property type="evidence" value="ECO:0007669"/>
    <property type="project" value="TreeGrafter"/>
</dbReference>
<evidence type="ECO:0000259" key="18">
    <source>
        <dbReference type="PROSITE" id="PS50103"/>
    </source>
</evidence>
<gene>
    <name evidence="19" type="primary">SLT11_1</name>
    <name evidence="19" type="ORF">IWQ60_003593</name>
</gene>
<evidence type="ECO:0000256" key="8">
    <source>
        <dbReference type="ARBA" id="ARBA00022833"/>
    </source>
</evidence>
<evidence type="ECO:0000256" key="2">
    <source>
        <dbReference type="ARBA" id="ARBA00007781"/>
    </source>
</evidence>
<evidence type="ECO:0000256" key="3">
    <source>
        <dbReference type="ARBA" id="ARBA00019060"/>
    </source>
</evidence>
<keyword evidence="7 15" id="KW-0863">Zinc-finger</keyword>
<keyword evidence="4" id="KW-0507">mRNA processing</keyword>
<dbReference type="GO" id="GO:0006397">
    <property type="term" value="P:mRNA processing"/>
    <property type="evidence" value="ECO:0007669"/>
    <property type="project" value="UniProtKB-KW"/>
</dbReference>
<dbReference type="PROSITE" id="PS50103">
    <property type="entry name" value="ZF_C3H1"/>
    <property type="match status" value="1"/>
</dbReference>
<dbReference type="InterPro" id="IPR032297">
    <property type="entry name" value="Torus"/>
</dbReference>
<evidence type="ECO:0000256" key="9">
    <source>
        <dbReference type="ARBA" id="ARBA00022884"/>
    </source>
</evidence>
<keyword evidence="10" id="KW-0508">mRNA splicing</keyword>
<dbReference type="Pfam" id="PF16131">
    <property type="entry name" value="Torus"/>
    <property type="match status" value="1"/>
</dbReference>
<feature type="domain" description="RRM" evidence="17">
    <location>
        <begin position="225"/>
        <end position="298"/>
    </location>
</feature>
<dbReference type="Gene3D" id="4.10.1000.10">
    <property type="entry name" value="Zinc finger, CCCH-type"/>
    <property type="match status" value="1"/>
</dbReference>
<sequence length="352" mass="39994">MNKADPNKQGWEQSEFPILCETCLGESPYMRMTKQDHGRECKICTRPFTIFRWCPGKNMRYKKTEICQSCAKLKNTCQTCMLDLEFGLPVQVRDSILQVKEAAPQSDVNREYFMQNAEKQLENGASYHDYSKADSAARETLKRMARREPYYKRNRAHLCSFFVKGECTRGETCPYRHEMPEENNELSKQNIKDRYYGNNDPVAKKYLARLGDRAQLKGPDDPTVTTLFLTGITEEVTKEDLEQKFYIYGELKSVVLSHAKRCAFINFVTRAAAEQAIQQTFGRLTIHDAIVRVAWARPRKQGPQSELKAGAFGSTAEGAQMPLPPGALNEKITYASQDPTLLGSASTSGQHK</sequence>
<feature type="domain" description="C3H1-type" evidence="18">
    <location>
        <begin position="153"/>
        <end position="180"/>
    </location>
</feature>
<name>A0A9W8A9Y0_9FUNG</name>
<dbReference type="Gene3D" id="3.30.70.330">
    <property type="match status" value="1"/>
</dbReference>
<dbReference type="EMBL" id="JANBPT010000156">
    <property type="protein sequence ID" value="KAJ1926678.1"/>
    <property type="molecule type" value="Genomic_DNA"/>
</dbReference>
<evidence type="ECO:0000256" key="15">
    <source>
        <dbReference type="PROSITE-ProRule" id="PRU00723"/>
    </source>
</evidence>